<evidence type="ECO:0000256" key="5">
    <source>
        <dbReference type="ARBA" id="ARBA00022679"/>
    </source>
</evidence>
<evidence type="ECO:0000259" key="12">
    <source>
        <dbReference type="SMART" id="SM00662"/>
    </source>
</evidence>
<dbReference type="GO" id="GO:0003677">
    <property type="term" value="F:DNA binding"/>
    <property type="evidence" value="ECO:0007669"/>
    <property type="project" value="UniProtKB-UniRule"/>
</dbReference>
<dbReference type="SUPFAM" id="SSF55257">
    <property type="entry name" value="RBP11-like subunits of RNA polymerase"/>
    <property type="match status" value="1"/>
</dbReference>
<keyword evidence="6 11" id="KW-0548">Nucleotidyltransferase</keyword>
<dbReference type="SMART" id="SM00662">
    <property type="entry name" value="RPOLD"/>
    <property type="match status" value="1"/>
</dbReference>
<dbReference type="AlphaFoldDB" id="A0A933LQH3"/>
<keyword evidence="5 11" id="KW-0808">Transferase</keyword>
<dbReference type="Pfam" id="PF01193">
    <property type="entry name" value="RNA_pol_L"/>
    <property type="match status" value="1"/>
</dbReference>
<comment type="subunit">
    <text evidence="11">Homodimer. The RNAP catalytic core consists of 2 alpha, 1 beta, 1 beta' and 1 omega subunit. When a sigma factor is associated with the core the holoenzyme is formed, which can initiate transcription.</text>
</comment>
<gene>
    <name evidence="11" type="primary">rpoA</name>
    <name evidence="13" type="ORF">HY730_04935</name>
</gene>
<evidence type="ECO:0000313" key="14">
    <source>
        <dbReference type="Proteomes" id="UP000772181"/>
    </source>
</evidence>
<dbReference type="NCBIfam" id="TIGR02027">
    <property type="entry name" value="rpoA"/>
    <property type="match status" value="1"/>
</dbReference>
<name>A0A933LQH3_UNCTE</name>
<dbReference type="Gene3D" id="2.170.120.12">
    <property type="entry name" value="DNA-directed RNA polymerase, insert domain"/>
    <property type="match status" value="1"/>
</dbReference>
<proteinExistence type="inferred from homology"/>
<dbReference type="InterPro" id="IPR011262">
    <property type="entry name" value="DNA-dir_RNA_pol_insert"/>
</dbReference>
<keyword evidence="7 11" id="KW-0804">Transcription</keyword>
<dbReference type="Pfam" id="PF03118">
    <property type="entry name" value="RNA_pol_A_CTD"/>
    <property type="match status" value="1"/>
</dbReference>
<comment type="caution">
    <text evidence="13">The sequence shown here is derived from an EMBL/GenBank/DDBJ whole genome shotgun (WGS) entry which is preliminary data.</text>
</comment>
<sequence length="335" mass="37548">MKGVGQIFQKPKRLECEESSLTSTYGKFTAEPFERGFGVTLGNSLRRVLLSSLPGAAVTAVQIEGVYHEFSTIPGVVEDVTDIILNLKEIRVRLDDAGPKKIYLHAEGEKTVTAKDIETGAGVEILNPGQHIATLNKEGKLNMEMIVRTGRGYLPAERNEEDVFSPQMIPIDAIFSPIKKVNFKVENTRVGRSTDYDRLILEITTDGSIIPEESVAQAARILKEHVQIFINFEEKHEAEEPEKISEEKSKILTNLNRSVEELELSVRSYNCLKNANIKTIAELVQKTEAEMLKTRNFGRKSLNEIKEILTEMGLSLGMKLDDFNLDQPVEEKAED</sequence>
<evidence type="ECO:0000256" key="3">
    <source>
        <dbReference type="ARBA" id="ARBA00015972"/>
    </source>
</evidence>
<dbReference type="SUPFAM" id="SSF56553">
    <property type="entry name" value="Insert subdomain of RNA polymerase alpha subunit"/>
    <property type="match status" value="1"/>
</dbReference>
<dbReference type="NCBIfam" id="NF003519">
    <property type="entry name" value="PRK05182.2-5"/>
    <property type="match status" value="1"/>
</dbReference>
<dbReference type="GO" id="GO:0006351">
    <property type="term" value="P:DNA-templated transcription"/>
    <property type="evidence" value="ECO:0007669"/>
    <property type="project" value="UniProtKB-UniRule"/>
</dbReference>
<evidence type="ECO:0000256" key="7">
    <source>
        <dbReference type="ARBA" id="ARBA00023163"/>
    </source>
</evidence>
<dbReference type="EC" id="2.7.7.6" evidence="2 11"/>
<dbReference type="Pfam" id="PF01000">
    <property type="entry name" value="RNA_pol_A_bac"/>
    <property type="match status" value="1"/>
</dbReference>
<protein>
    <recommendedName>
        <fullName evidence="3 11">DNA-directed RNA polymerase subunit alpha</fullName>
        <shortName evidence="11">RNAP subunit alpha</shortName>
        <ecNumber evidence="2 11">2.7.7.6</ecNumber>
    </recommendedName>
    <alternativeName>
        <fullName evidence="9 11">RNA polymerase subunit alpha</fullName>
    </alternativeName>
    <alternativeName>
        <fullName evidence="8 11">Transcriptase subunit alpha</fullName>
    </alternativeName>
</protein>
<dbReference type="EMBL" id="JACQWF010000226">
    <property type="protein sequence ID" value="MBI4595709.1"/>
    <property type="molecule type" value="Genomic_DNA"/>
</dbReference>
<dbReference type="InterPro" id="IPR036603">
    <property type="entry name" value="RBP11-like"/>
</dbReference>
<evidence type="ECO:0000256" key="10">
    <source>
        <dbReference type="ARBA" id="ARBA00048552"/>
    </source>
</evidence>
<evidence type="ECO:0000313" key="13">
    <source>
        <dbReference type="EMBL" id="MBI4595709.1"/>
    </source>
</evidence>
<dbReference type="NCBIfam" id="NF003513">
    <property type="entry name" value="PRK05182.1-2"/>
    <property type="match status" value="1"/>
</dbReference>
<dbReference type="NCBIfam" id="NF003515">
    <property type="entry name" value="PRK05182.2-1"/>
    <property type="match status" value="1"/>
</dbReference>
<dbReference type="FunFam" id="1.10.150.20:FF:000001">
    <property type="entry name" value="DNA-directed RNA polymerase subunit alpha"/>
    <property type="match status" value="1"/>
</dbReference>
<dbReference type="Gene3D" id="1.10.150.20">
    <property type="entry name" value="5' to 3' exonuclease, C-terminal subdomain"/>
    <property type="match status" value="1"/>
</dbReference>
<dbReference type="InterPro" id="IPR011773">
    <property type="entry name" value="DNA-dir_RpoA"/>
</dbReference>
<comment type="domain">
    <text evidence="11">The N-terminal domain is essential for RNAP assembly and basal transcription, whereas the C-terminal domain is involved in interaction with transcriptional regulators and with upstream promoter elements.</text>
</comment>
<dbReference type="HAMAP" id="MF_00059">
    <property type="entry name" value="RNApol_bact_RpoA"/>
    <property type="match status" value="1"/>
</dbReference>
<comment type="similarity">
    <text evidence="1 11">Belongs to the RNA polymerase alpha chain family.</text>
</comment>
<accession>A0A933LQH3</accession>
<feature type="region of interest" description="Alpha N-terminal domain (alpha-NTD)" evidence="11">
    <location>
        <begin position="1"/>
        <end position="233"/>
    </location>
</feature>
<evidence type="ECO:0000256" key="6">
    <source>
        <dbReference type="ARBA" id="ARBA00022695"/>
    </source>
</evidence>
<comment type="catalytic activity">
    <reaction evidence="10 11">
        <text>RNA(n) + a ribonucleoside 5'-triphosphate = RNA(n+1) + diphosphate</text>
        <dbReference type="Rhea" id="RHEA:21248"/>
        <dbReference type="Rhea" id="RHEA-COMP:14527"/>
        <dbReference type="Rhea" id="RHEA-COMP:17342"/>
        <dbReference type="ChEBI" id="CHEBI:33019"/>
        <dbReference type="ChEBI" id="CHEBI:61557"/>
        <dbReference type="ChEBI" id="CHEBI:140395"/>
        <dbReference type="EC" id="2.7.7.6"/>
    </reaction>
</comment>
<dbReference type="Proteomes" id="UP000772181">
    <property type="component" value="Unassembled WGS sequence"/>
</dbReference>
<dbReference type="GO" id="GO:0005737">
    <property type="term" value="C:cytoplasm"/>
    <property type="evidence" value="ECO:0007669"/>
    <property type="project" value="UniProtKB-ARBA"/>
</dbReference>
<reference evidence="13" key="1">
    <citation type="submission" date="2020-07" db="EMBL/GenBank/DDBJ databases">
        <title>Huge and variable diversity of episymbiotic CPR bacteria and DPANN archaea in groundwater ecosystems.</title>
        <authorList>
            <person name="He C.Y."/>
            <person name="Keren R."/>
            <person name="Whittaker M."/>
            <person name="Farag I.F."/>
            <person name="Doudna J."/>
            <person name="Cate J.H.D."/>
            <person name="Banfield J.F."/>
        </authorList>
    </citation>
    <scope>NUCLEOTIDE SEQUENCE</scope>
    <source>
        <strain evidence="13">NC_groundwater_1482_Ag_S-0.65um_47_24</strain>
    </source>
</reference>
<comment type="function">
    <text evidence="11">DNA-dependent RNA polymerase catalyzes the transcription of DNA into RNA using the four ribonucleoside triphosphates as substrates.</text>
</comment>
<dbReference type="GO" id="GO:0003899">
    <property type="term" value="F:DNA-directed RNA polymerase activity"/>
    <property type="evidence" value="ECO:0007669"/>
    <property type="project" value="UniProtKB-UniRule"/>
</dbReference>
<evidence type="ECO:0000256" key="1">
    <source>
        <dbReference type="ARBA" id="ARBA00007123"/>
    </source>
</evidence>
<dbReference type="GO" id="GO:0046983">
    <property type="term" value="F:protein dimerization activity"/>
    <property type="evidence" value="ECO:0007669"/>
    <property type="project" value="InterPro"/>
</dbReference>
<dbReference type="FunFam" id="2.170.120.12:FF:000001">
    <property type="entry name" value="DNA-directed RNA polymerase subunit alpha"/>
    <property type="match status" value="1"/>
</dbReference>
<dbReference type="GO" id="GO:0000428">
    <property type="term" value="C:DNA-directed RNA polymerase complex"/>
    <property type="evidence" value="ECO:0007669"/>
    <property type="project" value="UniProtKB-KW"/>
</dbReference>
<evidence type="ECO:0000256" key="4">
    <source>
        <dbReference type="ARBA" id="ARBA00022478"/>
    </source>
</evidence>
<organism evidence="13 14">
    <name type="scientific">Tectimicrobiota bacterium</name>
    <dbReference type="NCBI Taxonomy" id="2528274"/>
    <lineage>
        <taxon>Bacteria</taxon>
        <taxon>Pseudomonadati</taxon>
        <taxon>Nitrospinota/Tectimicrobiota group</taxon>
        <taxon>Candidatus Tectimicrobiota</taxon>
    </lineage>
</organism>
<dbReference type="CDD" id="cd06928">
    <property type="entry name" value="RNAP_alpha_NTD"/>
    <property type="match status" value="1"/>
</dbReference>
<dbReference type="InterPro" id="IPR036643">
    <property type="entry name" value="RNApol_insert_sf"/>
</dbReference>
<dbReference type="SUPFAM" id="SSF47789">
    <property type="entry name" value="C-terminal domain of RNA polymerase alpha subunit"/>
    <property type="match status" value="1"/>
</dbReference>
<feature type="domain" description="DNA-directed RNA polymerase RpoA/D/Rpb3-type" evidence="12">
    <location>
        <begin position="25"/>
        <end position="232"/>
    </location>
</feature>
<dbReference type="InterPro" id="IPR011260">
    <property type="entry name" value="RNAP_asu_C"/>
</dbReference>
<feature type="region of interest" description="Alpha C-terminal domain (alpha-CTD)" evidence="11">
    <location>
        <begin position="252"/>
        <end position="335"/>
    </location>
</feature>
<evidence type="ECO:0000256" key="9">
    <source>
        <dbReference type="ARBA" id="ARBA00033070"/>
    </source>
</evidence>
<evidence type="ECO:0000256" key="2">
    <source>
        <dbReference type="ARBA" id="ARBA00012418"/>
    </source>
</evidence>
<dbReference type="Gene3D" id="3.30.1360.10">
    <property type="entry name" value="RNA polymerase, RBP11-like subunit"/>
    <property type="match status" value="1"/>
</dbReference>
<evidence type="ECO:0000256" key="8">
    <source>
        <dbReference type="ARBA" id="ARBA00032524"/>
    </source>
</evidence>
<dbReference type="InterPro" id="IPR011263">
    <property type="entry name" value="DNA-dir_RNA_pol_RpoA/D/Rpb3"/>
</dbReference>
<evidence type="ECO:0000256" key="11">
    <source>
        <dbReference type="HAMAP-Rule" id="MF_00059"/>
    </source>
</evidence>
<keyword evidence="4 11" id="KW-0240">DNA-directed RNA polymerase</keyword>